<accession>A0AA47GBN1</accession>
<sequence length="97" mass="11762">MNKQHFQRYSSYMDQYKNDTLIYSFGDFDIYQDELDGYQFWKVHHENIPLWQYSLKANGTGSVYLFVDEATSFMSGIIELKNNYDEFEEMYLIDTYL</sequence>
<reference evidence="1" key="1">
    <citation type="submission" date="2022-12" db="EMBL/GenBank/DDBJ databases">
        <title>Whole genome sequence analysis of a duck derived balloon bacteium Aerococcus urinaeequi henan2020.</title>
        <authorList>
            <person name="Zhang H."/>
            <person name="Qiao H.X."/>
            <person name="Bian C.Z."/>
            <person name="Shu J.C."/>
        </authorList>
    </citation>
    <scope>NUCLEOTIDE SEQUENCE</scope>
    <source>
        <strain evidence="1">2020-HN-1</strain>
    </source>
</reference>
<proteinExistence type="predicted"/>
<dbReference type="AlphaFoldDB" id="A0AA47GBN1"/>
<dbReference type="EMBL" id="CP114063">
    <property type="protein sequence ID" value="WAT24770.1"/>
    <property type="molecule type" value="Genomic_DNA"/>
</dbReference>
<evidence type="ECO:0000313" key="1">
    <source>
        <dbReference type="EMBL" id="WAT24770.1"/>
    </source>
</evidence>
<dbReference type="RefSeq" id="WP_269105147.1">
    <property type="nucleotide sequence ID" value="NZ_CP114063.1"/>
</dbReference>
<name>A0AA47GBN1_9LACT</name>
<gene>
    <name evidence="1" type="ORF">OZ415_01280</name>
</gene>
<evidence type="ECO:0000313" key="2">
    <source>
        <dbReference type="Proteomes" id="UP001164714"/>
    </source>
</evidence>
<dbReference type="Proteomes" id="UP001164714">
    <property type="component" value="Chromosome"/>
</dbReference>
<protein>
    <submittedName>
        <fullName evidence="1">Uncharacterized protein</fullName>
    </submittedName>
</protein>
<organism evidence="1 2">
    <name type="scientific">Aerococcus urinaeequi</name>
    <dbReference type="NCBI Taxonomy" id="51665"/>
    <lineage>
        <taxon>Bacteria</taxon>
        <taxon>Bacillati</taxon>
        <taxon>Bacillota</taxon>
        <taxon>Bacilli</taxon>
        <taxon>Lactobacillales</taxon>
        <taxon>Aerococcaceae</taxon>
        <taxon>Aerococcus</taxon>
    </lineage>
</organism>